<dbReference type="Pfam" id="PF14065">
    <property type="entry name" value="Pvc16_N"/>
    <property type="match status" value="1"/>
</dbReference>
<accession>A0ABT3RQF9</accession>
<dbReference type="EMBL" id="JAPFQN010000005">
    <property type="protein sequence ID" value="MCX2743866.1"/>
    <property type="molecule type" value="Genomic_DNA"/>
</dbReference>
<feature type="domain" description="Pvc16 N-terminal" evidence="1">
    <location>
        <begin position="22"/>
        <end position="172"/>
    </location>
</feature>
<sequence length="185" mass="21678">MILDALNYIREELVFELGLTSDEVIIENLQVLKQAENKEGLYISLFNVEQEGILKNTPHYINVNNQIRYKEPPVYLNLFVFFAFEFETYTKSVQRMSDTIEVFQNRHWFSSENERIANPFPDNLEKIMLELFSLNFEQLNHIWGVLGGDHFPSVMYKLRLVKLQRDIDLEGPAINTISVNTSPTE</sequence>
<keyword evidence="3" id="KW-1185">Reference proteome</keyword>
<dbReference type="Proteomes" id="UP001209885">
    <property type="component" value="Unassembled WGS sequence"/>
</dbReference>
<evidence type="ECO:0000313" key="3">
    <source>
        <dbReference type="Proteomes" id="UP001209885"/>
    </source>
</evidence>
<reference evidence="2 3" key="1">
    <citation type="submission" date="2022-11" db="EMBL/GenBank/DDBJ databases">
        <title>The characterization of three novel Bacteroidetes species and genomic analysis of their roles in tidal elemental geochemical cycles.</title>
        <authorList>
            <person name="Ma K."/>
        </authorList>
    </citation>
    <scope>NUCLEOTIDE SEQUENCE [LARGE SCALE GENOMIC DNA]</scope>
    <source>
        <strain evidence="2 3">M17</strain>
    </source>
</reference>
<name>A0ABT3RQF9_9BACT</name>
<proteinExistence type="predicted"/>
<comment type="caution">
    <text evidence="2">The sequence shown here is derived from an EMBL/GenBank/DDBJ whole genome shotgun (WGS) entry which is preliminary data.</text>
</comment>
<protein>
    <submittedName>
        <fullName evidence="2">DUF4255 domain-containing protein</fullName>
    </submittedName>
</protein>
<evidence type="ECO:0000259" key="1">
    <source>
        <dbReference type="Pfam" id="PF14065"/>
    </source>
</evidence>
<evidence type="ECO:0000313" key="2">
    <source>
        <dbReference type="EMBL" id="MCX2743866.1"/>
    </source>
</evidence>
<gene>
    <name evidence="2" type="ORF">OO013_08315</name>
</gene>
<dbReference type="InterPro" id="IPR025351">
    <property type="entry name" value="Pvc16_N"/>
</dbReference>
<dbReference type="RefSeq" id="WP_266056325.1">
    <property type="nucleotide sequence ID" value="NZ_JAPFQN010000005.1"/>
</dbReference>
<organism evidence="2 3">
    <name type="scientific">Mangrovivirga halotolerans</name>
    <dbReference type="NCBI Taxonomy" id="2993936"/>
    <lineage>
        <taxon>Bacteria</taxon>
        <taxon>Pseudomonadati</taxon>
        <taxon>Bacteroidota</taxon>
        <taxon>Cytophagia</taxon>
        <taxon>Cytophagales</taxon>
        <taxon>Mangrovivirgaceae</taxon>
        <taxon>Mangrovivirga</taxon>
    </lineage>
</organism>